<evidence type="ECO:0000313" key="12">
    <source>
        <dbReference type="EMBL" id="NIH69471.1"/>
    </source>
</evidence>
<dbReference type="InterPro" id="IPR011034">
    <property type="entry name" value="Formyl_transferase-like_C_sf"/>
</dbReference>
<accession>A0A846LPR8</accession>
<feature type="domain" description="Formyl transferase N-terminal" evidence="10">
    <location>
        <begin position="25"/>
        <end position="197"/>
    </location>
</feature>
<evidence type="ECO:0000256" key="5">
    <source>
        <dbReference type="ARBA" id="ARBA00022679"/>
    </source>
</evidence>
<evidence type="ECO:0000256" key="6">
    <source>
        <dbReference type="ARBA" id="ARBA00022917"/>
    </source>
</evidence>
<keyword evidence="5 8" id="KW-0808">Transferase</keyword>
<evidence type="ECO:0000256" key="4">
    <source>
        <dbReference type="ARBA" id="ARBA00016014"/>
    </source>
</evidence>
<dbReference type="InterPro" id="IPR002376">
    <property type="entry name" value="Formyl_transf_N"/>
</dbReference>
<comment type="similarity">
    <text evidence="2 8">Belongs to the Fmt family.</text>
</comment>
<dbReference type="InterPro" id="IPR005793">
    <property type="entry name" value="Formyl_trans_C"/>
</dbReference>
<dbReference type="InterPro" id="IPR041711">
    <property type="entry name" value="Met-tRNA-FMT_N"/>
</dbReference>
<dbReference type="InterPro" id="IPR044135">
    <property type="entry name" value="Met-tRNA-FMT_C"/>
</dbReference>
<name>A0A846LPR8_9ACTN</name>
<evidence type="ECO:0000256" key="7">
    <source>
        <dbReference type="ARBA" id="ARBA00048558"/>
    </source>
</evidence>
<dbReference type="Pfam" id="PF02911">
    <property type="entry name" value="Formyl_trans_C"/>
    <property type="match status" value="1"/>
</dbReference>
<feature type="domain" description="Formyl transferase C-terminal" evidence="11">
    <location>
        <begin position="221"/>
        <end position="317"/>
    </location>
</feature>
<evidence type="ECO:0000256" key="8">
    <source>
        <dbReference type="HAMAP-Rule" id="MF_00182"/>
    </source>
</evidence>
<dbReference type="CDD" id="cd08646">
    <property type="entry name" value="FMT_core_Met-tRNA-FMT_N"/>
    <property type="match status" value="1"/>
</dbReference>
<dbReference type="PANTHER" id="PTHR11138:SF5">
    <property type="entry name" value="METHIONYL-TRNA FORMYLTRANSFERASE, MITOCHONDRIAL"/>
    <property type="match status" value="1"/>
</dbReference>
<evidence type="ECO:0000256" key="2">
    <source>
        <dbReference type="ARBA" id="ARBA00010699"/>
    </source>
</evidence>
<comment type="catalytic activity">
    <reaction evidence="7 8">
        <text>L-methionyl-tRNA(fMet) + (6R)-10-formyltetrahydrofolate = N-formyl-L-methionyl-tRNA(fMet) + (6S)-5,6,7,8-tetrahydrofolate + H(+)</text>
        <dbReference type="Rhea" id="RHEA:24380"/>
        <dbReference type="Rhea" id="RHEA-COMP:9952"/>
        <dbReference type="Rhea" id="RHEA-COMP:9953"/>
        <dbReference type="ChEBI" id="CHEBI:15378"/>
        <dbReference type="ChEBI" id="CHEBI:57453"/>
        <dbReference type="ChEBI" id="CHEBI:78530"/>
        <dbReference type="ChEBI" id="CHEBI:78844"/>
        <dbReference type="ChEBI" id="CHEBI:195366"/>
        <dbReference type="EC" id="2.1.2.9"/>
    </reaction>
</comment>
<dbReference type="InterPro" id="IPR005794">
    <property type="entry name" value="Fmt"/>
</dbReference>
<protein>
    <recommendedName>
        <fullName evidence="4 8">Methionyl-tRNA formyltransferase</fullName>
        <ecNumber evidence="3 8">2.1.2.9</ecNumber>
    </recommendedName>
</protein>
<dbReference type="CDD" id="cd08704">
    <property type="entry name" value="Met_tRNA_FMT_C"/>
    <property type="match status" value="1"/>
</dbReference>
<comment type="function">
    <text evidence="1 8">Attaches a formyl group to the free amino group of methionyl-tRNA(fMet). The formyl group appears to play a dual role in the initiator identity of N-formylmethionyl-tRNA by promoting its recognition by IF2 and preventing the misappropriation of this tRNA by the elongation apparatus.</text>
</comment>
<dbReference type="RefSeq" id="WP_229682164.1">
    <property type="nucleotide sequence ID" value="NZ_BAABJU010000020.1"/>
</dbReference>
<dbReference type="SUPFAM" id="SSF53328">
    <property type="entry name" value="Formyltransferase"/>
    <property type="match status" value="1"/>
</dbReference>
<dbReference type="Proteomes" id="UP000552836">
    <property type="component" value="Unassembled WGS sequence"/>
</dbReference>
<dbReference type="InterPro" id="IPR036477">
    <property type="entry name" value="Formyl_transf_N_sf"/>
</dbReference>
<evidence type="ECO:0000259" key="10">
    <source>
        <dbReference type="Pfam" id="PF00551"/>
    </source>
</evidence>
<evidence type="ECO:0000256" key="1">
    <source>
        <dbReference type="ARBA" id="ARBA00002606"/>
    </source>
</evidence>
<dbReference type="Gene3D" id="3.40.50.170">
    <property type="entry name" value="Formyl transferase, N-terminal domain"/>
    <property type="match status" value="1"/>
</dbReference>
<dbReference type="EMBL" id="JAAMPA010000002">
    <property type="protein sequence ID" value="NIH69471.1"/>
    <property type="molecule type" value="Genomic_DNA"/>
</dbReference>
<organism evidence="12 13">
    <name type="scientific">Modestobacter marinus</name>
    <dbReference type="NCBI Taxonomy" id="477641"/>
    <lineage>
        <taxon>Bacteria</taxon>
        <taxon>Bacillati</taxon>
        <taxon>Actinomycetota</taxon>
        <taxon>Actinomycetes</taxon>
        <taxon>Geodermatophilales</taxon>
        <taxon>Geodermatophilaceae</taxon>
        <taxon>Modestobacter</taxon>
    </lineage>
</organism>
<feature type="binding site" evidence="8">
    <location>
        <begin position="127"/>
        <end position="130"/>
    </location>
    <ligand>
        <name>(6S)-5,6,7,8-tetrahydrofolate</name>
        <dbReference type="ChEBI" id="CHEBI:57453"/>
    </ligand>
</feature>
<feature type="region of interest" description="Disordered" evidence="9">
    <location>
        <begin position="51"/>
        <end position="73"/>
    </location>
</feature>
<reference evidence="12 13" key="1">
    <citation type="submission" date="2020-02" db="EMBL/GenBank/DDBJ databases">
        <title>Sequencing the genomes of 1000 actinobacteria strains.</title>
        <authorList>
            <person name="Klenk H.-P."/>
        </authorList>
    </citation>
    <scope>NUCLEOTIDE SEQUENCE [LARGE SCALE GENOMIC DNA]</scope>
    <source>
        <strain evidence="12 13">DSM 45201</strain>
    </source>
</reference>
<dbReference type="InterPro" id="IPR037022">
    <property type="entry name" value="Formyl_trans_C_sf"/>
</dbReference>
<comment type="caution">
    <text evidence="12">The sequence shown here is derived from an EMBL/GenBank/DDBJ whole genome shotgun (WGS) entry which is preliminary data.</text>
</comment>
<dbReference type="PANTHER" id="PTHR11138">
    <property type="entry name" value="METHIONYL-TRNA FORMYLTRANSFERASE"/>
    <property type="match status" value="1"/>
</dbReference>
<dbReference type="GO" id="GO:0004479">
    <property type="term" value="F:methionyl-tRNA formyltransferase activity"/>
    <property type="evidence" value="ECO:0007669"/>
    <property type="project" value="UniProtKB-UniRule"/>
</dbReference>
<dbReference type="SUPFAM" id="SSF50486">
    <property type="entry name" value="FMT C-terminal domain-like"/>
    <property type="match status" value="1"/>
</dbReference>
<dbReference type="Pfam" id="PF00551">
    <property type="entry name" value="Formyl_trans_N"/>
    <property type="match status" value="1"/>
</dbReference>
<dbReference type="AlphaFoldDB" id="A0A846LPR8"/>
<keyword evidence="6 8" id="KW-0648">Protein biosynthesis</keyword>
<evidence type="ECO:0000256" key="9">
    <source>
        <dbReference type="SAM" id="MobiDB-lite"/>
    </source>
</evidence>
<proteinExistence type="inferred from homology"/>
<gene>
    <name evidence="8" type="primary">fmt</name>
    <name evidence="12" type="ORF">FB380_003959</name>
</gene>
<evidence type="ECO:0000259" key="11">
    <source>
        <dbReference type="Pfam" id="PF02911"/>
    </source>
</evidence>
<dbReference type="NCBIfam" id="TIGR00460">
    <property type="entry name" value="fmt"/>
    <property type="match status" value="1"/>
</dbReference>
<evidence type="ECO:0000256" key="3">
    <source>
        <dbReference type="ARBA" id="ARBA00012261"/>
    </source>
</evidence>
<dbReference type="GO" id="GO:0005829">
    <property type="term" value="C:cytosol"/>
    <property type="evidence" value="ECO:0007669"/>
    <property type="project" value="TreeGrafter"/>
</dbReference>
<dbReference type="EC" id="2.1.2.9" evidence="3 8"/>
<sequence length="331" mass="34033">MAARRVAGAGTRGEGEPPLRLLFAGTPAPAVVALDALLGSAHDVVAVLTRPDAPSGRGRRTSRSPVAERADAAGIPVLQPRSPREPEFLLQLAELSVDCAPVVAYGALVPPAALAVPRHGWVNLHFSLLPAWRGAAPVQHAIMAGDEVTGAATFQLEAGLDTGPVFGVVTEPIGATDTAGDLLDRLAVSGARLLVATLDGIADGSLQPEPQPAEGVSLAPRIETADAQVDWALPAHVVDRRVRGVTPAPGAWTTWRGNRLRLAPVEPLPSSLALEPGELSVGPTGVLVGTGRGAVRLSSVQPAGKRMLPAADWARGARLEPGERLGAQVTA</sequence>
<dbReference type="Gene3D" id="3.10.25.10">
    <property type="entry name" value="Formyl transferase, C-terminal domain"/>
    <property type="match status" value="1"/>
</dbReference>
<dbReference type="HAMAP" id="MF_00182">
    <property type="entry name" value="Formyl_trans"/>
    <property type="match status" value="1"/>
</dbReference>
<evidence type="ECO:0000313" key="13">
    <source>
        <dbReference type="Proteomes" id="UP000552836"/>
    </source>
</evidence>